<dbReference type="GO" id="GO:0008270">
    <property type="term" value="F:zinc ion binding"/>
    <property type="evidence" value="ECO:0007669"/>
    <property type="project" value="UniProtKB-UniRule"/>
</dbReference>
<dbReference type="InterPro" id="IPR000489">
    <property type="entry name" value="Pterin-binding_dom"/>
</dbReference>
<keyword evidence="14" id="KW-0677">Repeat</keyword>
<dbReference type="EMBL" id="JACCFK010000002">
    <property type="protein sequence ID" value="NYI92565.1"/>
    <property type="molecule type" value="Genomic_DNA"/>
</dbReference>
<dbReference type="SUPFAM" id="SSF82282">
    <property type="entry name" value="Homocysteine S-methyltransferase"/>
    <property type="match status" value="1"/>
</dbReference>
<evidence type="ECO:0000259" key="26">
    <source>
        <dbReference type="PROSITE" id="PS50972"/>
    </source>
</evidence>
<feature type="domain" description="Hcy-binding" evidence="25">
    <location>
        <begin position="4"/>
        <end position="315"/>
    </location>
</feature>
<dbReference type="FunFam" id="3.20.20.20:FF:000002">
    <property type="entry name" value="Methionine synthase"/>
    <property type="match status" value="1"/>
</dbReference>
<dbReference type="InterPro" id="IPR036589">
    <property type="entry name" value="HCY_dom_sf"/>
</dbReference>
<dbReference type="NCBIfam" id="TIGR02082">
    <property type="entry name" value="metH"/>
    <property type="match status" value="1"/>
</dbReference>
<evidence type="ECO:0000313" key="30">
    <source>
        <dbReference type="EMBL" id="NYI92565.1"/>
    </source>
</evidence>
<dbReference type="GO" id="GO:0008705">
    <property type="term" value="F:methionine synthase activity"/>
    <property type="evidence" value="ECO:0007669"/>
    <property type="project" value="UniProtKB-UniRule"/>
</dbReference>
<evidence type="ECO:0000313" key="31">
    <source>
        <dbReference type="Proteomes" id="UP000549616"/>
    </source>
</evidence>
<dbReference type="SUPFAM" id="SSF52242">
    <property type="entry name" value="Cobalamin (vitamin B12)-binding domain"/>
    <property type="match status" value="1"/>
</dbReference>
<feature type="binding site" evidence="22 24">
    <location>
        <position position="300"/>
    </location>
    <ligand>
        <name>Zn(2+)</name>
        <dbReference type="ChEBI" id="CHEBI:29105"/>
    </ligand>
</feature>
<dbReference type="SUPFAM" id="SSF47644">
    <property type="entry name" value="Methionine synthase domain"/>
    <property type="match status" value="1"/>
</dbReference>
<feature type="binding site" evidence="22 24">
    <location>
        <position position="301"/>
    </location>
    <ligand>
        <name>Zn(2+)</name>
        <dbReference type="ChEBI" id="CHEBI:29105"/>
    </ligand>
</feature>
<feature type="binding site" evidence="23">
    <location>
        <position position="1110"/>
    </location>
    <ligand>
        <name>S-adenosyl-L-methionine</name>
        <dbReference type="ChEBI" id="CHEBI:59789"/>
    </ligand>
</feature>
<dbReference type="NCBIfam" id="NF007024">
    <property type="entry name" value="PRK09490.1"/>
    <property type="match status" value="1"/>
</dbReference>
<dbReference type="AlphaFoldDB" id="A0A853BCQ9"/>
<name>A0A853BCQ9_9PSEU</name>
<dbReference type="CDD" id="cd00740">
    <property type="entry name" value="MeTr"/>
    <property type="match status" value="1"/>
</dbReference>
<feature type="binding site" evidence="23">
    <location>
        <position position="804"/>
    </location>
    <ligand>
        <name>methylcob(III)alamin</name>
        <dbReference type="ChEBI" id="CHEBI:28115"/>
    </ligand>
</feature>
<dbReference type="PROSITE" id="PS51332">
    <property type="entry name" value="B12_BINDING"/>
    <property type="match status" value="1"/>
</dbReference>
<dbReference type="PROSITE" id="PS50972">
    <property type="entry name" value="PTERIN_BINDING"/>
    <property type="match status" value="1"/>
</dbReference>
<dbReference type="SUPFAM" id="SSF56507">
    <property type="entry name" value="Methionine synthase activation domain-like"/>
    <property type="match status" value="1"/>
</dbReference>
<feature type="domain" description="B12-binding" evidence="28">
    <location>
        <begin position="742"/>
        <end position="877"/>
    </location>
</feature>
<dbReference type="UniPathway" id="UPA00051">
    <property type="reaction ID" value="UER00081"/>
</dbReference>
<keyword evidence="10 21" id="KW-0846">Cobalamin</keyword>
<dbReference type="GO" id="GO:0031419">
    <property type="term" value="F:cobalamin binding"/>
    <property type="evidence" value="ECO:0007669"/>
    <property type="project" value="UniProtKB-UniRule"/>
</dbReference>
<evidence type="ECO:0000256" key="8">
    <source>
        <dbReference type="ARBA" id="ARBA00022603"/>
    </source>
</evidence>
<evidence type="ECO:0000256" key="20">
    <source>
        <dbReference type="NCBIfam" id="TIGR02082"/>
    </source>
</evidence>
<dbReference type="Pfam" id="PF02574">
    <property type="entry name" value="S-methyl_trans"/>
    <property type="match status" value="1"/>
</dbReference>
<evidence type="ECO:0000256" key="4">
    <source>
        <dbReference type="ARBA" id="ARBA00005178"/>
    </source>
</evidence>
<evidence type="ECO:0000256" key="2">
    <source>
        <dbReference type="ARBA" id="ARBA00001947"/>
    </source>
</evidence>
<evidence type="ECO:0000256" key="6">
    <source>
        <dbReference type="ARBA" id="ARBA00012032"/>
    </source>
</evidence>
<dbReference type="FunFam" id="3.40.50.280:FF:000001">
    <property type="entry name" value="Methionine synthase"/>
    <property type="match status" value="1"/>
</dbReference>
<dbReference type="InterPro" id="IPR006158">
    <property type="entry name" value="Cobalamin-bd"/>
</dbReference>
<keyword evidence="15 21" id="KW-0862">Zinc</keyword>
<comment type="cofactor">
    <cofactor evidence="2 21 24">
        <name>Zn(2+)</name>
        <dbReference type="ChEBI" id="CHEBI:29105"/>
    </cofactor>
</comment>
<keyword evidence="31" id="KW-1185">Reference proteome</keyword>
<evidence type="ECO:0000256" key="11">
    <source>
        <dbReference type="ARBA" id="ARBA00022679"/>
    </source>
</evidence>
<dbReference type="Pfam" id="PF02607">
    <property type="entry name" value="B12-binding_2"/>
    <property type="match status" value="1"/>
</dbReference>
<feature type="binding site" evidence="23">
    <location>
        <position position="856"/>
    </location>
    <ligand>
        <name>methylcob(III)alamin</name>
        <dbReference type="ChEBI" id="CHEBI:28115"/>
    </ligand>
</feature>
<evidence type="ECO:0000259" key="25">
    <source>
        <dbReference type="PROSITE" id="PS50970"/>
    </source>
</evidence>
<dbReference type="InterPro" id="IPR004223">
    <property type="entry name" value="VitB12-dep_Met_synth_activ_dom"/>
</dbReference>
<keyword evidence="9 21" id="KW-0028">Amino-acid biosynthesis</keyword>
<dbReference type="Gene3D" id="3.20.20.330">
    <property type="entry name" value="Homocysteine-binding-like domain"/>
    <property type="match status" value="1"/>
</dbReference>
<feature type="binding site" description="axial binding residue" evidence="22">
    <location>
        <position position="755"/>
    </location>
    <ligand>
        <name>methylcob(III)alamin</name>
        <dbReference type="ChEBI" id="CHEBI:28115"/>
    </ligand>
    <ligandPart>
        <name>Co</name>
        <dbReference type="ChEBI" id="CHEBI:27638"/>
    </ligandPart>
</feature>
<comment type="domain">
    <text evidence="21">Modular enzyme with four functionally distinct domains. The isolated Hcy-binding domain catalyzes methyl transfer from free methylcobalamin to homocysteine. The Hcy-binding domain in association with the pterin-binding domain catalyzes the methylation of cob(I)alamin by methyltetrahydrofolate and the methylation of homocysteine. The B12-binding domain binds the cofactor. The AdoMet activation domain binds S-adenosyl-L-methionine. Under aerobic conditions cob(I)alamin can be converted to inactive cob(II)alamin. Reductive methylation by S-adenosyl-L-methionine and flavodoxin regenerates methylcobalamin.</text>
</comment>
<comment type="function">
    <text evidence="18 21">Catalyzes the transfer of a methyl group from methyl-cobalamin to homocysteine, yielding enzyme-bound cob(I)alamin and methionine. Subsequently, remethylates the cofactor using methyltetrahydrofolate.</text>
</comment>
<comment type="catalytic activity">
    <reaction evidence="1 21">
        <text>(6S)-5-methyl-5,6,7,8-tetrahydrofolate + L-homocysteine = (6S)-5,6,7,8-tetrahydrofolate + L-methionine</text>
        <dbReference type="Rhea" id="RHEA:11172"/>
        <dbReference type="ChEBI" id="CHEBI:18608"/>
        <dbReference type="ChEBI" id="CHEBI:57453"/>
        <dbReference type="ChEBI" id="CHEBI:57844"/>
        <dbReference type="ChEBI" id="CHEBI:58199"/>
        <dbReference type="EC" id="2.1.1.13"/>
    </reaction>
</comment>
<dbReference type="InterPro" id="IPR036724">
    <property type="entry name" value="Cobalamin-bd_sf"/>
</dbReference>
<evidence type="ECO:0000256" key="14">
    <source>
        <dbReference type="ARBA" id="ARBA00022737"/>
    </source>
</evidence>
<dbReference type="InterPro" id="IPR050554">
    <property type="entry name" value="Met_Synthase/Corrinoid"/>
</dbReference>
<dbReference type="Pfam" id="PF02965">
    <property type="entry name" value="Met_synt_B12"/>
    <property type="match status" value="1"/>
</dbReference>
<sequence>MDTTTALREILDQRVAVLDGAWGTMLQGAGLTPADYRGELITDEHPKDVTGDPDLLNLTRPDVILDVHRQYLTAGADITTTNTFTATSIGQADYGLQHLVHEMNVRGARLARQAADEAGGKLVAGSIGPLNVTLSLSPKVDEPAYRAVTFDEVRQAYAEQIAGLAEGGVDLLLIETIFDTLNCKAAIAAAREVAPHLPLWISVTIVDLSGRTLSGQTVEAFWSAIEHARPLVVGVNCSLGAEEMRPHVEQLSRLAGTYVACHPNAGLPNAFGGYDQTPDETAAMLGEFAGSGMVNIVGGCCGTGPDHIAKIAQAVAGAAPRVVPPPRTHTRFSGLEPFDLGADTGFVMIGERTNVTGSAKFRRLIESGDYQAAVDVALDQVRGGANLLDVNMDADLLDSEQAMTTFLNLIATEPEVARIPVMVDSSRWSVLEAGLKCVQGKGVVNSISLKEGEEQFLRQARRVRDYGAGVVVMAFDEKGQADTTQRKVEICARAYDLLTREAGFPPEDIVFDPNVLAVATGISEHNGYAKAFIEALPLIKERCPGARTSGGISNLSFSFRGNDVVREAMHSAFLFHAVRAGLDMGIVNAGQLAVYEDIPAELLELVEDVLFDRRADATDRLVEFAETVRGQGRKRVVDLSWREAPVAERLRHALVHGIVDYIEEDTEEARQDFPRPLEVIEGPLMDGMKTVGDLFGSGKMFLPQVVKSARVMKRSVAYLEPFMEREKEEARLAGRMQTERGNGKIVLATVKGDVHDIGKNIVGVVLGCNNYEVIDLGVMVPAAQILDTAVAENADAVGLSGLITPSLDEMVSVAAEMQRRGLKIPLLIGGATTSRQHTAVRIAPAYDTTTVHVLDASRVVGVVSDLLDTDRAMVLDETNRAEQERLREQHANKQRRPMLTLEKARANPERVSFDELPVPSFTGVRAVSPGLPALREMIDWQFLFLAWELKGKYPAILDQPVARELFEDANALLDEIVDQGLLEARGAYGFWPAHSEGDDILLDNGVRFPMLRQQTSKPDGRANRCLADYIAPAGDHLGGFAVTVHGAEDLARHYEAQQDDYRAIMVKALADRLAEAFAEYIHLQARREWFEPDAKPALEDLHAERFRGIRPALGYPASPDHSQKRELFELLRASDLGLALTESFAMTPAASVSGLIFAHPDSRYFTVGRLGRDQVTDYAARRGLPQAEIEKWLRPNLDYDPAE</sequence>
<dbReference type="GO" id="GO:0032259">
    <property type="term" value="P:methylation"/>
    <property type="evidence" value="ECO:0007669"/>
    <property type="project" value="UniProtKB-KW"/>
</dbReference>
<gene>
    <name evidence="30" type="ORF">HNR02_005940</name>
</gene>
<dbReference type="GO" id="GO:0050667">
    <property type="term" value="P:homocysteine metabolic process"/>
    <property type="evidence" value="ECO:0007669"/>
    <property type="project" value="TreeGrafter"/>
</dbReference>
<feature type="binding site" evidence="23">
    <location>
        <position position="800"/>
    </location>
    <ligand>
        <name>methylcob(III)alamin</name>
        <dbReference type="ChEBI" id="CHEBI:28115"/>
    </ligand>
</feature>
<dbReference type="PIRSF" id="PIRSF000381">
    <property type="entry name" value="MetH"/>
    <property type="match status" value="1"/>
</dbReference>
<evidence type="ECO:0000256" key="1">
    <source>
        <dbReference type="ARBA" id="ARBA00001700"/>
    </source>
</evidence>
<comment type="cofactor">
    <cofactor evidence="3 21 22">
        <name>methylcob(III)alamin</name>
        <dbReference type="ChEBI" id="CHEBI:28115"/>
    </cofactor>
</comment>
<dbReference type="InterPro" id="IPR033706">
    <property type="entry name" value="Met_synthase_B12-bd"/>
</dbReference>
<keyword evidence="11 21" id="KW-0808">Transferase</keyword>
<dbReference type="Gene3D" id="3.10.196.10">
    <property type="entry name" value="Vitamin B12-dependent methionine synthase, activation domain"/>
    <property type="match status" value="1"/>
</dbReference>
<evidence type="ECO:0000259" key="28">
    <source>
        <dbReference type="PROSITE" id="PS51332"/>
    </source>
</evidence>
<evidence type="ECO:0000256" key="15">
    <source>
        <dbReference type="ARBA" id="ARBA00022833"/>
    </source>
</evidence>
<accession>A0A853BCQ9</accession>
<feature type="binding site" evidence="22 24">
    <location>
        <position position="237"/>
    </location>
    <ligand>
        <name>Zn(2+)</name>
        <dbReference type="ChEBI" id="CHEBI:29105"/>
    </ligand>
</feature>
<keyword evidence="13 21" id="KW-0479">Metal-binding</keyword>
<dbReference type="InterPro" id="IPR011822">
    <property type="entry name" value="MetH"/>
</dbReference>
<comment type="pathway">
    <text evidence="4 21">Amino-acid biosynthesis; L-methionine biosynthesis via de novo pathway; L-methionine from L-homocysteine (MetH route): step 1/1.</text>
</comment>
<evidence type="ECO:0000256" key="7">
    <source>
        <dbReference type="ARBA" id="ARBA00013998"/>
    </source>
</evidence>
<dbReference type="Pfam" id="PF00809">
    <property type="entry name" value="Pterin_bind"/>
    <property type="match status" value="1"/>
</dbReference>
<evidence type="ECO:0000256" key="24">
    <source>
        <dbReference type="PROSITE-ProRule" id="PRU00333"/>
    </source>
</evidence>
<dbReference type="Gene3D" id="1.10.1240.10">
    <property type="entry name" value="Methionine synthase domain"/>
    <property type="match status" value="1"/>
</dbReference>
<dbReference type="SUPFAM" id="SSF51717">
    <property type="entry name" value="Dihydropteroate synthetase-like"/>
    <property type="match status" value="1"/>
</dbReference>
<dbReference type="Proteomes" id="UP000549616">
    <property type="component" value="Unassembled WGS sequence"/>
</dbReference>
<evidence type="ECO:0000259" key="29">
    <source>
        <dbReference type="PROSITE" id="PS51337"/>
    </source>
</evidence>
<dbReference type="GO" id="GO:0005829">
    <property type="term" value="C:cytosol"/>
    <property type="evidence" value="ECO:0007669"/>
    <property type="project" value="TreeGrafter"/>
</dbReference>
<feature type="domain" description="B12-binding N-terminal" evidence="29">
    <location>
        <begin position="637"/>
        <end position="731"/>
    </location>
</feature>
<evidence type="ECO:0000256" key="10">
    <source>
        <dbReference type="ARBA" id="ARBA00022628"/>
    </source>
</evidence>
<keyword evidence="17 21" id="KW-0170">Cobalt</keyword>
<feature type="domain" description="AdoMet activation" evidence="27">
    <location>
        <begin position="892"/>
        <end position="1202"/>
    </location>
</feature>
<evidence type="ECO:0000259" key="27">
    <source>
        <dbReference type="PROSITE" id="PS50974"/>
    </source>
</evidence>
<keyword evidence="8 21" id="KW-0489">Methyltransferase</keyword>
<feature type="binding site" evidence="23">
    <location>
        <position position="681"/>
    </location>
    <ligand>
        <name>methylcob(III)alamin</name>
        <dbReference type="ChEBI" id="CHEBI:28115"/>
    </ligand>
</feature>
<feature type="domain" description="Pterin-binding" evidence="26">
    <location>
        <begin position="346"/>
        <end position="607"/>
    </location>
</feature>
<evidence type="ECO:0000256" key="13">
    <source>
        <dbReference type="ARBA" id="ARBA00022723"/>
    </source>
</evidence>
<feature type="binding site" evidence="23">
    <location>
        <begin position="1164"/>
        <end position="1165"/>
    </location>
    <ligand>
        <name>S-adenosyl-L-methionine</name>
        <dbReference type="ChEBI" id="CHEBI:59789"/>
    </ligand>
</feature>
<evidence type="ECO:0000256" key="5">
    <source>
        <dbReference type="ARBA" id="ARBA00010398"/>
    </source>
</evidence>
<dbReference type="InterPro" id="IPR011005">
    <property type="entry name" value="Dihydropteroate_synth-like_sf"/>
</dbReference>
<dbReference type="GO" id="GO:0046653">
    <property type="term" value="P:tetrahydrofolate metabolic process"/>
    <property type="evidence" value="ECO:0007669"/>
    <property type="project" value="TreeGrafter"/>
</dbReference>
<feature type="binding site" evidence="23">
    <location>
        <position position="939"/>
    </location>
    <ligand>
        <name>S-adenosyl-L-methionine</name>
        <dbReference type="ChEBI" id="CHEBI:59789"/>
    </ligand>
</feature>
<proteinExistence type="inferred from homology"/>
<evidence type="ECO:0000256" key="3">
    <source>
        <dbReference type="ARBA" id="ARBA00001956"/>
    </source>
</evidence>
<dbReference type="EC" id="2.1.1.13" evidence="6 20"/>
<dbReference type="FunFam" id="3.20.20.330:FF:000001">
    <property type="entry name" value="Methionine synthase"/>
    <property type="match status" value="1"/>
</dbReference>
<evidence type="ECO:0000256" key="18">
    <source>
        <dbReference type="ARBA" id="ARBA00025552"/>
    </source>
</evidence>
<evidence type="ECO:0000256" key="21">
    <source>
        <dbReference type="PIRNR" id="PIRNR000381"/>
    </source>
</evidence>
<dbReference type="SMART" id="SM01018">
    <property type="entry name" value="B12-binding_2"/>
    <property type="match status" value="1"/>
</dbReference>
<dbReference type="FunFam" id="1.10.1240.10:FF:000001">
    <property type="entry name" value="Methionine synthase"/>
    <property type="match status" value="1"/>
</dbReference>
<evidence type="ECO:0000256" key="9">
    <source>
        <dbReference type="ARBA" id="ARBA00022605"/>
    </source>
</evidence>
<dbReference type="PROSITE" id="PS51337">
    <property type="entry name" value="B12_BINDING_NTER"/>
    <property type="match status" value="1"/>
</dbReference>
<dbReference type="PANTHER" id="PTHR45833">
    <property type="entry name" value="METHIONINE SYNTHASE"/>
    <property type="match status" value="1"/>
</dbReference>
<evidence type="ECO:0000256" key="16">
    <source>
        <dbReference type="ARBA" id="ARBA00023167"/>
    </source>
</evidence>
<dbReference type="CDD" id="cd02069">
    <property type="entry name" value="methionine_synthase_B12_BD"/>
    <property type="match status" value="1"/>
</dbReference>
<evidence type="ECO:0000256" key="17">
    <source>
        <dbReference type="ARBA" id="ARBA00023285"/>
    </source>
</evidence>
<dbReference type="Gene3D" id="1.10.288.10">
    <property type="entry name" value="Cobalamin-dependent Methionine Synthase, domain 2"/>
    <property type="match status" value="1"/>
</dbReference>
<dbReference type="InterPro" id="IPR003726">
    <property type="entry name" value="HCY_dom"/>
</dbReference>
<dbReference type="PANTHER" id="PTHR45833:SF1">
    <property type="entry name" value="METHIONINE SYNTHASE"/>
    <property type="match status" value="1"/>
</dbReference>
<dbReference type="Gene3D" id="3.20.20.20">
    <property type="entry name" value="Dihydropteroate synthase-like"/>
    <property type="match status" value="1"/>
</dbReference>
<comment type="similarity">
    <text evidence="5">Belongs to the vitamin-B12 dependent methionine synthase family.</text>
</comment>
<dbReference type="InterPro" id="IPR036594">
    <property type="entry name" value="Meth_synthase_dom"/>
</dbReference>
<keyword evidence="12 21" id="KW-0949">S-adenosyl-L-methionine</keyword>
<feature type="binding site" evidence="23">
    <location>
        <begin position="752"/>
        <end position="756"/>
    </location>
    <ligand>
        <name>methylcob(III)alamin</name>
        <dbReference type="ChEBI" id="CHEBI:28115"/>
    </ligand>
</feature>
<dbReference type="RefSeq" id="WP_179776884.1">
    <property type="nucleotide sequence ID" value="NZ_JACCFK010000002.1"/>
</dbReference>
<dbReference type="PROSITE" id="PS50970">
    <property type="entry name" value="HCY"/>
    <property type="match status" value="1"/>
</dbReference>
<evidence type="ECO:0000256" key="19">
    <source>
        <dbReference type="ARBA" id="ARBA00031040"/>
    </source>
</evidence>
<dbReference type="Gene3D" id="3.40.50.280">
    <property type="entry name" value="Cobalamin-binding domain"/>
    <property type="match status" value="1"/>
</dbReference>
<dbReference type="Pfam" id="PF02310">
    <property type="entry name" value="B12-binding"/>
    <property type="match status" value="1"/>
</dbReference>
<dbReference type="InterPro" id="IPR037010">
    <property type="entry name" value="VitB12-dep_Met_synth_activ_sf"/>
</dbReference>
<evidence type="ECO:0000256" key="23">
    <source>
        <dbReference type="PIRSR" id="PIRSR000381-2"/>
    </source>
</evidence>
<reference evidence="30 31" key="1">
    <citation type="submission" date="2020-07" db="EMBL/GenBank/DDBJ databases">
        <title>Sequencing the genomes of 1000 actinobacteria strains.</title>
        <authorList>
            <person name="Klenk H.-P."/>
        </authorList>
    </citation>
    <scope>NUCLEOTIDE SEQUENCE [LARGE SCALE GENOMIC DNA]</scope>
    <source>
        <strain evidence="30 31">DSM 104006</strain>
    </source>
</reference>
<keyword evidence="16 21" id="KW-0486">Methionine biosynthesis</keyword>
<evidence type="ECO:0000256" key="12">
    <source>
        <dbReference type="ARBA" id="ARBA00022691"/>
    </source>
</evidence>
<comment type="caution">
    <text evidence="30">The sequence shown here is derived from an EMBL/GenBank/DDBJ whole genome shotgun (WGS) entry which is preliminary data.</text>
</comment>
<organism evidence="30 31">
    <name type="scientific">Amycolatopsis endophytica</name>
    <dbReference type="NCBI Taxonomy" id="860233"/>
    <lineage>
        <taxon>Bacteria</taxon>
        <taxon>Bacillati</taxon>
        <taxon>Actinomycetota</taxon>
        <taxon>Actinomycetes</taxon>
        <taxon>Pseudonocardiales</taxon>
        <taxon>Pseudonocardiaceae</taxon>
        <taxon>Amycolatopsis</taxon>
    </lineage>
</organism>
<evidence type="ECO:0000256" key="22">
    <source>
        <dbReference type="PIRSR" id="PIRSR000381-1"/>
    </source>
</evidence>
<dbReference type="PROSITE" id="PS50974">
    <property type="entry name" value="ADOMET_ACTIVATION"/>
    <property type="match status" value="1"/>
</dbReference>
<dbReference type="InterPro" id="IPR003759">
    <property type="entry name" value="Cbl-bd_cap"/>
</dbReference>
<protein>
    <recommendedName>
        <fullName evidence="7 20">Methionine synthase</fullName>
        <ecNumber evidence="6 20">2.1.1.13</ecNumber>
    </recommendedName>
    <alternativeName>
        <fullName evidence="19 21">5-methyltetrahydrofolate--homocysteine methyltransferase</fullName>
    </alternativeName>
</protein>